<keyword evidence="1" id="KW-0812">Transmembrane</keyword>
<protein>
    <submittedName>
        <fullName evidence="3">PAP2 superfamily protein</fullName>
    </submittedName>
</protein>
<accession>A0A562SL82</accession>
<feature type="transmembrane region" description="Helical" evidence="1">
    <location>
        <begin position="12"/>
        <end position="32"/>
    </location>
</feature>
<dbReference type="SUPFAM" id="SSF48317">
    <property type="entry name" value="Acid phosphatase/Vanadium-dependent haloperoxidase"/>
    <property type="match status" value="1"/>
</dbReference>
<keyword evidence="1" id="KW-1133">Transmembrane helix</keyword>
<dbReference type="EMBL" id="VLLF01000010">
    <property type="protein sequence ID" value="TWI81873.1"/>
    <property type="molecule type" value="Genomic_DNA"/>
</dbReference>
<evidence type="ECO:0000259" key="2">
    <source>
        <dbReference type="Pfam" id="PF01569"/>
    </source>
</evidence>
<sequence>MYLRKVRDWTCSHPIIATSLYVIVISVFFLVFPRVDIWASGLFYSDDAGFSAGNIPILREFRHLGPYLIQVTAIVCVLVLLLKLLVPGRAPLLPLRIPVFLVSTLIIGPGILVNAILKDNWGRPRPRSVEEFGGDLPFQYVWVPSNACDSNCSFVSGEASAAMWLVALAFVAPRAWRSAILCFVLPLGFLLSLNRIAFGGHFLSDTLISWGLTLLVLLLTYRFLYVAGPRFVHDRHLDVWFTRCGRQLATGAALCMKKARLWGAHLKHIFTKTA</sequence>
<feature type="domain" description="Phosphatidic acid phosphatase type 2/haloperoxidase" evidence="2">
    <location>
        <begin position="105"/>
        <end position="225"/>
    </location>
</feature>
<dbReference type="Pfam" id="PF01569">
    <property type="entry name" value="PAP2"/>
    <property type="match status" value="1"/>
</dbReference>
<dbReference type="Gene3D" id="1.20.144.10">
    <property type="entry name" value="Phosphatidic acid phosphatase type 2/haloperoxidase"/>
    <property type="match status" value="1"/>
</dbReference>
<dbReference type="InterPro" id="IPR000326">
    <property type="entry name" value="PAP2/HPO"/>
</dbReference>
<feature type="transmembrane region" description="Helical" evidence="1">
    <location>
        <begin position="179"/>
        <end position="201"/>
    </location>
</feature>
<gene>
    <name evidence="3" type="ORF">JM93_03835</name>
</gene>
<proteinExistence type="predicted"/>
<name>A0A562SL82_9HYPH</name>
<keyword evidence="1" id="KW-0472">Membrane</keyword>
<comment type="caution">
    <text evidence="3">The sequence shown here is derived from an EMBL/GenBank/DDBJ whole genome shotgun (WGS) entry which is preliminary data.</text>
</comment>
<dbReference type="OrthoDB" id="9813524at2"/>
<feature type="transmembrane region" description="Helical" evidence="1">
    <location>
        <begin position="207"/>
        <end position="225"/>
    </location>
</feature>
<reference evidence="3 4" key="1">
    <citation type="submission" date="2019-07" db="EMBL/GenBank/DDBJ databases">
        <title>Genomic Encyclopedia of Archaeal and Bacterial Type Strains, Phase II (KMG-II): from individual species to whole genera.</title>
        <authorList>
            <person name="Goeker M."/>
        </authorList>
    </citation>
    <scope>NUCLEOTIDE SEQUENCE [LARGE SCALE GENOMIC DNA]</scope>
    <source>
        <strain evidence="3 4">ATCC BAA-252</strain>
    </source>
</reference>
<evidence type="ECO:0000313" key="3">
    <source>
        <dbReference type="EMBL" id="TWI81873.1"/>
    </source>
</evidence>
<dbReference type="Proteomes" id="UP000320593">
    <property type="component" value="Unassembled WGS sequence"/>
</dbReference>
<dbReference type="AlphaFoldDB" id="A0A562SL82"/>
<dbReference type="InterPro" id="IPR036938">
    <property type="entry name" value="PAP2/HPO_sf"/>
</dbReference>
<dbReference type="CDD" id="cd03396">
    <property type="entry name" value="PAP2_like_6"/>
    <property type="match status" value="1"/>
</dbReference>
<feature type="transmembrane region" description="Helical" evidence="1">
    <location>
        <begin position="98"/>
        <end position="117"/>
    </location>
</feature>
<keyword evidence="4" id="KW-1185">Reference proteome</keyword>
<feature type="transmembrane region" description="Helical" evidence="1">
    <location>
        <begin position="67"/>
        <end position="86"/>
    </location>
</feature>
<organism evidence="3 4">
    <name type="scientific">Roseibium hamelinense</name>
    <dbReference type="NCBI Taxonomy" id="150831"/>
    <lineage>
        <taxon>Bacteria</taxon>
        <taxon>Pseudomonadati</taxon>
        <taxon>Pseudomonadota</taxon>
        <taxon>Alphaproteobacteria</taxon>
        <taxon>Hyphomicrobiales</taxon>
        <taxon>Stappiaceae</taxon>
        <taxon>Roseibium</taxon>
    </lineage>
</organism>
<evidence type="ECO:0000313" key="4">
    <source>
        <dbReference type="Proteomes" id="UP000320593"/>
    </source>
</evidence>
<evidence type="ECO:0000256" key="1">
    <source>
        <dbReference type="SAM" id="Phobius"/>
    </source>
</evidence>